<proteinExistence type="predicted"/>
<organism evidence="1 2">
    <name type="scientific">Pistacia integerrima</name>
    <dbReference type="NCBI Taxonomy" id="434235"/>
    <lineage>
        <taxon>Eukaryota</taxon>
        <taxon>Viridiplantae</taxon>
        <taxon>Streptophyta</taxon>
        <taxon>Embryophyta</taxon>
        <taxon>Tracheophyta</taxon>
        <taxon>Spermatophyta</taxon>
        <taxon>Magnoliopsida</taxon>
        <taxon>eudicotyledons</taxon>
        <taxon>Gunneridae</taxon>
        <taxon>Pentapetalae</taxon>
        <taxon>rosids</taxon>
        <taxon>malvids</taxon>
        <taxon>Sapindales</taxon>
        <taxon>Anacardiaceae</taxon>
        <taxon>Pistacia</taxon>
    </lineage>
</organism>
<protein>
    <submittedName>
        <fullName evidence="1">Uncharacterized protein</fullName>
    </submittedName>
</protein>
<accession>A0ACC0YTD4</accession>
<reference evidence="2" key="1">
    <citation type="journal article" date="2023" name="G3 (Bethesda)">
        <title>Genome assembly and association tests identify interacting loci associated with vigor, precocity, and sex in interspecific pistachio rootstocks.</title>
        <authorList>
            <person name="Palmer W."/>
            <person name="Jacygrad E."/>
            <person name="Sagayaradj S."/>
            <person name="Cavanaugh K."/>
            <person name="Han R."/>
            <person name="Bertier L."/>
            <person name="Beede B."/>
            <person name="Kafkas S."/>
            <person name="Golino D."/>
            <person name="Preece J."/>
            <person name="Michelmore R."/>
        </authorList>
    </citation>
    <scope>NUCLEOTIDE SEQUENCE [LARGE SCALE GENOMIC DNA]</scope>
</reference>
<gene>
    <name evidence="1" type="ORF">Pint_26622</name>
</gene>
<sequence length="202" mass="23028">MAETTTKPPHIALLPTLGLGYLVPFMELAKRLAHFHNLHVTCIVPTNTIIGFPPNSIKADLEALNSPSLNHILLPPANLDDLPQDTELTTLLYFAMSRSMPSLRKVLKYLMENNHLVAFIIYPPSNFAFEIARGFNLLTYIFFPSSGICLSWWLYLHKLDEMVPFHFRDLLYPVRVPGSSIRLRGRDFPDLDKPGRVWSVEI</sequence>
<keyword evidence="2" id="KW-1185">Reference proteome</keyword>
<name>A0ACC0YTD4_9ROSI</name>
<evidence type="ECO:0000313" key="1">
    <source>
        <dbReference type="EMBL" id="KAJ0040773.1"/>
    </source>
</evidence>
<comment type="caution">
    <text evidence="1">The sequence shown here is derived from an EMBL/GenBank/DDBJ whole genome shotgun (WGS) entry which is preliminary data.</text>
</comment>
<dbReference type="EMBL" id="CM047740">
    <property type="protein sequence ID" value="KAJ0040773.1"/>
    <property type="molecule type" value="Genomic_DNA"/>
</dbReference>
<dbReference type="Proteomes" id="UP001163603">
    <property type="component" value="Chromosome 5"/>
</dbReference>
<evidence type="ECO:0000313" key="2">
    <source>
        <dbReference type="Proteomes" id="UP001163603"/>
    </source>
</evidence>